<dbReference type="RefSeq" id="WP_147668757.1">
    <property type="nucleotide sequence ID" value="NZ_CP120678.1"/>
</dbReference>
<dbReference type="EC" id="3.6.1.-" evidence="10"/>
<comment type="cofactor">
    <cofactor evidence="10">
        <name>Zn(2+)</name>
        <dbReference type="ChEBI" id="CHEBI:29105"/>
    </cofactor>
    <text evidence="10">Binds 1 zinc ion per subunit.</text>
</comment>
<evidence type="ECO:0000259" key="12">
    <source>
        <dbReference type="PROSITE" id="PS51721"/>
    </source>
</evidence>
<dbReference type="HAMAP" id="MF_01820">
    <property type="entry name" value="GTPase_RsgA"/>
    <property type="match status" value="1"/>
</dbReference>
<dbReference type="Proteomes" id="UP001243623">
    <property type="component" value="Chromosome"/>
</dbReference>
<reference evidence="13" key="1">
    <citation type="submission" date="2023-03" db="EMBL/GenBank/DDBJ databases">
        <title>Selenobaculum gbiensis gen. nov. sp. nov., a new bacterium isolated from the gut microbiota of IBD patient.</title>
        <authorList>
            <person name="Yeo S."/>
            <person name="Park H."/>
            <person name="Huh C.S."/>
        </authorList>
    </citation>
    <scope>NUCLEOTIDE SEQUENCE</scope>
    <source>
        <strain evidence="13">ICN-92133</strain>
    </source>
</reference>
<dbReference type="SUPFAM" id="SSF50249">
    <property type="entry name" value="Nucleic acid-binding proteins"/>
    <property type="match status" value="1"/>
</dbReference>
<keyword evidence="5 10" id="KW-0547">Nucleotide-binding</keyword>
<dbReference type="InterPro" id="IPR030378">
    <property type="entry name" value="G_CP_dom"/>
</dbReference>
<evidence type="ECO:0000256" key="7">
    <source>
        <dbReference type="ARBA" id="ARBA00022833"/>
    </source>
</evidence>
<evidence type="ECO:0000256" key="10">
    <source>
        <dbReference type="HAMAP-Rule" id="MF_01820"/>
    </source>
</evidence>
<dbReference type="Pfam" id="PF03193">
    <property type="entry name" value="RsgA_GTPase"/>
    <property type="match status" value="1"/>
</dbReference>
<dbReference type="InterPro" id="IPR031944">
    <property type="entry name" value="RsgA_N"/>
</dbReference>
<dbReference type="GO" id="GO:0019843">
    <property type="term" value="F:rRNA binding"/>
    <property type="evidence" value="ECO:0007669"/>
    <property type="project" value="UniProtKB-KW"/>
</dbReference>
<evidence type="ECO:0000313" key="14">
    <source>
        <dbReference type="Proteomes" id="UP001243623"/>
    </source>
</evidence>
<dbReference type="PANTHER" id="PTHR32120:SF11">
    <property type="entry name" value="SMALL RIBOSOMAL SUBUNIT BIOGENESIS GTPASE RSGA 1, MITOCHONDRIAL-RELATED"/>
    <property type="match status" value="1"/>
</dbReference>
<feature type="binding site" evidence="10">
    <location>
        <position position="258"/>
    </location>
    <ligand>
        <name>Zn(2+)</name>
        <dbReference type="ChEBI" id="CHEBI:29105"/>
    </ligand>
</feature>
<dbReference type="CDD" id="cd04466">
    <property type="entry name" value="S1_YloQ_GTPase"/>
    <property type="match status" value="1"/>
</dbReference>
<proteinExistence type="inferred from homology"/>
<keyword evidence="3 10" id="KW-0479">Metal-binding</keyword>
<dbReference type="InterPro" id="IPR004881">
    <property type="entry name" value="Ribosome_biogen_GTPase_RsgA"/>
</dbReference>
<dbReference type="CDD" id="cd01854">
    <property type="entry name" value="YjeQ_EngC"/>
    <property type="match status" value="1"/>
</dbReference>
<dbReference type="NCBIfam" id="TIGR00157">
    <property type="entry name" value="ribosome small subunit-dependent GTPase A"/>
    <property type="match status" value="1"/>
</dbReference>
<keyword evidence="2 10" id="KW-0690">Ribosome biogenesis</keyword>
<keyword evidence="6 10" id="KW-0378">Hydrolase</keyword>
<dbReference type="SUPFAM" id="SSF52540">
    <property type="entry name" value="P-loop containing nucleoside triphosphate hydrolases"/>
    <property type="match status" value="1"/>
</dbReference>
<dbReference type="AlphaFoldDB" id="A0A9Y2ET52"/>
<evidence type="ECO:0000256" key="1">
    <source>
        <dbReference type="ARBA" id="ARBA00022490"/>
    </source>
</evidence>
<feature type="binding site" evidence="10">
    <location>
        <position position="245"/>
    </location>
    <ligand>
        <name>Zn(2+)</name>
        <dbReference type="ChEBI" id="CHEBI:29105"/>
    </ligand>
</feature>
<protein>
    <recommendedName>
        <fullName evidence="10">Small ribosomal subunit biogenesis GTPase RsgA</fullName>
        <ecNumber evidence="10">3.6.1.-</ecNumber>
    </recommendedName>
</protein>
<feature type="domain" description="EngC GTPase" evidence="11">
    <location>
        <begin position="72"/>
        <end position="219"/>
    </location>
</feature>
<keyword evidence="1 10" id="KW-0963">Cytoplasm</keyword>
<dbReference type="InterPro" id="IPR027417">
    <property type="entry name" value="P-loop_NTPase"/>
</dbReference>
<feature type="binding site" evidence="10">
    <location>
        <position position="250"/>
    </location>
    <ligand>
        <name>Zn(2+)</name>
        <dbReference type="ChEBI" id="CHEBI:29105"/>
    </ligand>
</feature>
<dbReference type="KEGG" id="sgbi:P3F81_06410"/>
<keyword evidence="4 10" id="KW-0699">rRNA-binding</keyword>
<feature type="binding site" evidence="10">
    <location>
        <position position="252"/>
    </location>
    <ligand>
        <name>Zn(2+)</name>
        <dbReference type="ChEBI" id="CHEBI:29105"/>
    </ligand>
</feature>
<feature type="domain" description="CP-type G" evidence="12">
    <location>
        <begin position="63"/>
        <end position="221"/>
    </location>
</feature>
<dbReference type="Gene3D" id="1.10.40.50">
    <property type="entry name" value="Probable gtpase engc, domain 3"/>
    <property type="match status" value="1"/>
</dbReference>
<dbReference type="GO" id="GO:0042274">
    <property type="term" value="P:ribosomal small subunit biogenesis"/>
    <property type="evidence" value="ECO:0007669"/>
    <property type="project" value="UniProtKB-UniRule"/>
</dbReference>
<feature type="binding site" evidence="10">
    <location>
        <begin position="112"/>
        <end position="115"/>
    </location>
    <ligand>
        <name>GTP</name>
        <dbReference type="ChEBI" id="CHEBI:37565"/>
    </ligand>
</feature>
<evidence type="ECO:0000256" key="6">
    <source>
        <dbReference type="ARBA" id="ARBA00022801"/>
    </source>
</evidence>
<evidence type="ECO:0000256" key="2">
    <source>
        <dbReference type="ARBA" id="ARBA00022517"/>
    </source>
</evidence>
<dbReference type="GO" id="GO:0046872">
    <property type="term" value="F:metal ion binding"/>
    <property type="evidence" value="ECO:0007669"/>
    <property type="project" value="UniProtKB-KW"/>
</dbReference>
<comment type="subcellular location">
    <subcellularLocation>
        <location evidence="10">Cytoplasm</location>
    </subcellularLocation>
</comment>
<evidence type="ECO:0000256" key="4">
    <source>
        <dbReference type="ARBA" id="ARBA00022730"/>
    </source>
</evidence>
<evidence type="ECO:0000313" key="13">
    <source>
        <dbReference type="EMBL" id="WIW69560.1"/>
    </source>
</evidence>
<dbReference type="Gene3D" id="2.40.50.140">
    <property type="entry name" value="Nucleic acid-binding proteins"/>
    <property type="match status" value="1"/>
</dbReference>
<dbReference type="Pfam" id="PF16745">
    <property type="entry name" value="RsgA_N"/>
    <property type="match status" value="1"/>
</dbReference>
<dbReference type="EMBL" id="CP120678">
    <property type="protein sequence ID" value="WIW69560.1"/>
    <property type="molecule type" value="Genomic_DNA"/>
</dbReference>
<evidence type="ECO:0000259" key="11">
    <source>
        <dbReference type="PROSITE" id="PS50936"/>
    </source>
</evidence>
<feature type="binding site" evidence="10">
    <location>
        <begin position="163"/>
        <end position="171"/>
    </location>
    <ligand>
        <name>GTP</name>
        <dbReference type="ChEBI" id="CHEBI:37565"/>
    </ligand>
</feature>
<dbReference type="PANTHER" id="PTHR32120">
    <property type="entry name" value="SMALL RIBOSOMAL SUBUNIT BIOGENESIS GTPASE RSGA"/>
    <property type="match status" value="1"/>
</dbReference>
<dbReference type="GO" id="GO:0005737">
    <property type="term" value="C:cytoplasm"/>
    <property type="evidence" value="ECO:0007669"/>
    <property type="project" value="UniProtKB-SubCell"/>
</dbReference>
<name>A0A9Y2ET52_9FIRM</name>
<organism evidence="13 14">
    <name type="scientific">Selenobaculum gibii</name>
    <dbReference type="NCBI Taxonomy" id="3054208"/>
    <lineage>
        <taxon>Bacteria</taxon>
        <taxon>Bacillati</taxon>
        <taxon>Bacillota</taxon>
        <taxon>Negativicutes</taxon>
        <taxon>Selenomonadales</taxon>
        <taxon>Selenomonadaceae</taxon>
        <taxon>Selenobaculum</taxon>
    </lineage>
</organism>
<dbReference type="GO" id="GO:0003924">
    <property type="term" value="F:GTPase activity"/>
    <property type="evidence" value="ECO:0007669"/>
    <property type="project" value="UniProtKB-UniRule"/>
</dbReference>
<keyword evidence="14" id="KW-1185">Reference proteome</keyword>
<sequence length="291" mass="32912">MKDGIIIKKYNSYYYVQGETSVIECKLRGRFKKNRYSLCVGDKVQYTLLGDETGIIENIFPRQSVLLRPLIANVQQVIITFAAKNPDFNSSLLDRFLVLAEYSELDIIICLTKIDLLNRAEIETLVQEYQKIGYTVIKVSNVSHEGVEKLTSLLNNKISVFAGPSGAGKSTLLNRINPKLNLKTGMVSDKIGRGKHTTRFSELLSLPEHGFVVDTPGFSLTEFNDLDERAISECFPEFNKVEGSCKFNSCLHLHEPQCKIKNAVDHAAISENRYQSYVEIMDEIKKTKRGF</sequence>
<evidence type="ECO:0000256" key="3">
    <source>
        <dbReference type="ARBA" id="ARBA00022723"/>
    </source>
</evidence>
<keyword evidence="7 10" id="KW-0862">Zinc</keyword>
<evidence type="ECO:0000256" key="9">
    <source>
        <dbReference type="ARBA" id="ARBA00023134"/>
    </source>
</evidence>
<dbReference type="PROSITE" id="PS51721">
    <property type="entry name" value="G_CP"/>
    <property type="match status" value="1"/>
</dbReference>
<comment type="function">
    <text evidence="10">One of several proteins that assist in the late maturation steps of the functional core of the 30S ribosomal subunit. Helps release RbfA from mature subunits. May play a role in the assembly of ribosomal proteins into the subunit. Circularly permuted GTPase that catalyzes slow GTP hydrolysis, GTPase activity is stimulated by the 30S ribosomal subunit.</text>
</comment>
<dbReference type="Gene3D" id="3.40.50.300">
    <property type="entry name" value="P-loop containing nucleotide triphosphate hydrolases"/>
    <property type="match status" value="1"/>
</dbReference>
<dbReference type="GO" id="GO:0005525">
    <property type="term" value="F:GTP binding"/>
    <property type="evidence" value="ECO:0007669"/>
    <property type="project" value="UniProtKB-UniRule"/>
</dbReference>
<keyword evidence="9 10" id="KW-0342">GTP-binding</keyword>
<evidence type="ECO:0000256" key="5">
    <source>
        <dbReference type="ARBA" id="ARBA00022741"/>
    </source>
</evidence>
<dbReference type="InterPro" id="IPR010914">
    <property type="entry name" value="RsgA_GTPase_dom"/>
</dbReference>
<comment type="subunit">
    <text evidence="10">Monomer. Associates with 30S ribosomal subunit, binds 16S rRNA.</text>
</comment>
<dbReference type="InterPro" id="IPR012340">
    <property type="entry name" value="NA-bd_OB-fold"/>
</dbReference>
<dbReference type="PROSITE" id="PS50936">
    <property type="entry name" value="ENGC_GTPASE"/>
    <property type="match status" value="1"/>
</dbReference>
<keyword evidence="8 10" id="KW-0694">RNA-binding</keyword>
<evidence type="ECO:0000256" key="8">
    <source>
        <dbReference type="ARBA" id="ARBA00022884"/>
    </source>
</evidence>
<gene>
    <name evidence="10 13" type="primary">rsgA</name>
    <name evidence="13" type="ORF">P3F81_06410</name>
</gene>
<accession>A0A9Y2ET52</accession>
<comment type="similarity">
    <text evidence="10">Belongs to the TRAFAC class YlqF/YawG GTPase family. RsgA subfamily.</text>
</comment>